<evidence type="ECO:0008006" key="3">
    <source>
        <dbReference type="Google" id="ProtNLM"/>
    </source>
</evidence>
<proteinExistence type="predicted"/>
<dbReference type="RefSeq" id="WP_349205436.1">
    <property type="nucleotide sequence ID" value="NZ_JBBMFN010000097.1"/>
</dbReference>
<dbReference type="Proteomes" id="UP001465426">
    <property type="component" value="Unassembled WGS sequence"/>
</dbReference>
<dbReference type="EMBL" id="JBBMFN010000097">
    <property type="protein sequence ID" value="MEQ2468366.1"/>
    <property type="molecule type" value="Genomic_DNA"/>
</dbReference>
<evidence type="ECO:0000313" key="1">
    <source>
        <dbReference type="EMBL" id="MEQ2468366.1"/>
    </source>
</evidence>
<protein>
    <recommendedName>
        <fullName evidence="3">ParB/Sulfiredoxin domain-containing protein</fullName>
    </recommendedName>
</protein>
<keyword evidence="2" id="KW-1185">Reference proteome</keyword>
<sequence>MTQSRKIRLKKLYVPCPAKENDEIFRNGVFHFNISRILEDIHCGKLVVDKEYVDINEWFKWHGHHSSLNEDHLPTVNIDSIIVQAEIRPGIFSIIHGNHRIEKAFRLGKPSIYSYKLKGEQLIPYFITEKGYQAFVEYWNSKC</sequence>
<evidence type="ECO:0000313" key="2">
    <source>
        <dbReference type="Proteomes" id="UP001465426"/>
    </source>
</evidence>
<gene>
    <name evidence="1" type="ORF">WMO63_22190</name>
</gene>
<accession>A0ABV1F6N0</accession>
<name>A0ABV1F6N0_9BACI</name>
<comment type="caution">
    <text evidence="1">The sequence shown here is derived from an EMBL/GenBank/DDBJ whole genome shotgun (WGS) entry which is preliminary data.</text>
</comment>
<organism evidence="1 2">
    <name type="scientific">Niallia hominis</name>
    <dbReference type="NCBI Taxonomy" id="3133173"/>
    <lineage>
        <taxon>Bacteria</taxon>
        <taxon>Bacillati</taxon>
        <taxon>Bacillota</taxon>
        <taxon>Bacilli</taxon>
        <taxon>Bacillales</taxon>
        <taxon>Bacillaceae</taxon>
        <taxon>Niallia</taxon>
    </lineage>
</organism>
<reference evidence="1 2" key="1">
    <citation type="submission" date="2024-03" db="EMBL/GenBank/DDBJ databases">
        <title>Human intestinal bacterial collection.</title>
        <authorList>
            <person name="Pauvert C."/>
            <person name="Hitch T.C.A."/>
            <person name="Clavel T."/>
        </authorList>
    </citation>
    <scope>NUCLEOTIDE SEQUENCE [LARGE SCALE GENOMIC DNA]</scope>
    <source>
        <strain evidence="1 2">CLA-SR-H024</strain>
    </source>
</reference>